<dbReference type="Proteomes" id="UP001056336">
    <property type="component" value="Chromosome"/>
</dbReference>
<dbReference type="RefSeq" id="WP_249773006.1">
    <property type="nucleotide sequence ID" value="NZ_CP097332.1"/>
</dbReference>
<protein>
    <submittedName>
        <fullName evidence="1">DUF2505 domain-containing protein</fullName>
    </submittedName>
</protein>
<organism evidence="1 2">
    <name type="scientific">Jatrophihabitans telluris</name>
    <dbReference type="NCBI Taxonomy" id="2038343"/>
    <lineage>
        <taxon>Bacteria</taxon>
        <taxon>Bacillati</taxon>
        <taxon>Actinomycetota</taxon>
        <taxon>Actinomycetes</taxon>
        <taxon>Jatrophihabitantales</taxon>
        <taxon>Jatrophihabitantaceae</taxon>
        <taxon>Jatrophihabitans</taxon>
    </lineage>
</organism>
<evidence type="ECO:0000313" key="1">
    <source>
        <dbReference type="EMBL" id="UQX89110.1"/>
    </source>
</evidence>
<dbReference type="Pfam" id="PF10698">
    <property type="entry name" value="DUF2505"/>
    <property type="match status" value="1"/>
</dbReference>
<accession>A0ABY4R074</accession>
<reference evidence="1" key="1">
    <citation type="journal article" date="2018" name="Int. J. Syst. Evol. Microbiol.">
        <title>Jatrophihabitans telluris sp. nov., isolated from sediment soil of lava forest wetlands and the emended description of the genus Jatrophihabitans.</title>
        <authorList>
            <person name="Lee K.C."/>
            <person name="Suh M.K."/>
            <person name="Eom M.K."/>
            <person name="Kim K.K."/>
            <person name="Kim J.S."/>
            <person name="Kim D.S."/>
            <person name="Ko S.H."/>
            <person name="Shin Y.K."/>
            <person name="Lee J.S."/>
        </authorList>
    </citation>
    <scope>NUCLEOTIDE SEQUENCE</scope>
    <source>
        <strain evidence="1">N237</strain>
    </source>
</reference>
<keyword evidence="2" id="KW-1185">Reference proteome</keyword>
<proteinExistence type="predicted"/>
<dbReference type="InterPro" id="IPR019639">
    <property type="entry name" value="DUF2505"/>
</dbReference>
<evidence type="ECO:0000313" key="2">
    <source>
        <dbReference type="Proteomes" id="UP001056336"/>
    </source>
</evidence>
<sequence>MKLSETTTSDVTVEQAFSAHTEQSVREQACKESGALSWEVTIAPVGDVTRIQVDRVMPPAVPDFVKKFLGETISVRQVEEWSAPASDGGRTATVKVTIQGQPASMVGTAVLKPQGTGSVEIVEGDVKVAVPFLGKKIEPEIVKVIAAALKIEQRVGVEWIKSQ</sequence>
<gene>
    <name evidence="1" type="ORF">M6D93_03685</name>
</gene>
<reference evidence="1" key="2">
    <citation type="submission" date="2022-05" db="EMBL/GenBank/DDBJ databases">
        <authorList>
            <person name="Kim J.-S."/>
            <person name="Lee K."/>
            <person name="Suh M."/>
            <person name="Eom M."/>
            <person name="Kim J.-S."/>
            <person name="Kim D.-S."/>
            <person name="Ko S.-H."/>
            <person name="Shin Y."/>
            <person name="Lee J.-S."/>
        </authorList>
    </citation>
    <scope>NUCLEOTIDE SEQUENCE</scope>
    <source>
        <strain evidence="1">N237</strain>
    </source>
</reference>
<name>A0ABY4R074_9ACTN</name>
<dbReference type="EMBL" id="CP097332">
    <property type="protein sequence ID" value="UQX89110.1"/>
    <property type="molecule type" value="Genomic_DNA"/>
</dbReference>